<feature type="transmembrane region" description="Helical" evidence="1">
    <location>
        <begin position="74"/>
        <end position="96"/>
    </location>
</feature>
<organism evidence="3 4">
    <name type="scientific">Suillus placidus</name>
    <dbReference type="NCBI Taxonomy" id="48579"/>
    <lineage>
        <taxon>Eukaryota</taxon>
        <taxon>Fungi</taxon>
        <taxon>Dikarya</taxon>
        <taxon>Basidiomycota</taxon>
        <taxon>Agaricomycotina</taxon>
        <taxon>Agaricomycetes</taxon>
        <taxon>Agaricomycetidae</taxon>
        <taxon>Boletales</taxon>
        <taxon>Suillineae</taxon>
        <taxon>Suillaceae</taxon>
        <taxon>Suillus</taxon>
    </lineage>
</organism>
<feature type="transmembrane region" description="Helical" evidence="1">
    <location>
        <begin position="142"/>
        <end position="164"/>
    </location>
</feature>
<keyword evidence="1" id="KW-0472">Membrane</keyword>
<dbReference type="InterPro" id="IPR045338">
    <property type="entry name" value="DUF6535"/>
</dbReference>
<dbReference type="EMBL" id="JABBWD010000004">
    <property type="protein sequence ID" value="KAG1781895.1"/>
    <property type="molecule type" value="Genomic_DNA"/>
</dbReference>
<keyword evidence="1" id="KW-0812">Transmembrane</keyword>
<feature type="domain" description="DUF6535" evidence="2">
    <location>
        <begin position="48"/>
        <end position="221"/>
    </location>
</feature>
<keyword evidence="4" id="KW-1185">Reference proteome</keyword>
<evidence type="ECO:0000256" key="1">
    <source>
        <dbReference type="SAM" id="Phobius"/>
    </source>
</evidence>
<dbReference type="OrthoDB" id="2657067at2759"/>
<protein>
    <recommendedName>
        <fullName evidence="2">DUF6535 domain-containing protein</fullName>
    </recommendedName>
</protein>
<comment type="caution">
    <text evidence="3">The sequence shown here is derived from an EMBL/GenBank/DDBJ whole genome shotgun (WGS) entry which is preliminary data.</text>
</comment>
<accession>A0A9P7A537</accession>
<dbReference type="Pfam" id="PF20153">
    <property type="entry name" value="DUF6535"/>
    <property type="match status" value="1"/>
</dbReference>
<feature type="transmembrane region" description="Helical" evidence="1">
    <location>
        <begin position="200"/>
        <end position="222"/>
    </location>
</feature>
<dbReference type="AlphaFoldDB" id="A0A9P7A537"/>
<reference evidence="3" key="1">
    <citation type="journal article" date="2020" name="New Phytol.">
        <title>Comparative genomics reveals dynamic genome evolution in host specialist ectomycorrhizal fungi.</title>
        <authorList>
            <person name="Lofgren L.A."/>
            <person name="Nguyen N.H."/>
            <person name="Vilgalys R."/>
            <person name="Ruytinx J."/>
            <person name="Liao H.L."/>
            <person name="Branco S."/>
            <person name="Kuo A."/>
            <person name="LaButti K."/>
            <person name="Lipzen A."/>
            <person name="Andreopoulos W."/>
            <person name="Pangilinan J."/>
            <person name="Riley R."/>
            <person name="Hundley H."/>
            <person name="Na H."/>
            <person name="Barry K."/>
            <person name="Grigoriev I.V."/>
            <person name="Stajich J.E."/>
            <person name="Kennedy P.G."/>
        </authorList>
    </citation>
    <scope>NUCLEOTIDE SEQUENCE</scope>
    <source>
        <strain evidence="3">DOB743</strain>
    </source>
</reference>
<proteinExistence type="predicted"/>
<name>A0A9P7A537_9AGAM</name>
<feature type="transmembrane region" description="Helical" evidence="1">
    <location>
        <begin position="229"/>
        <end position="252"/>
    </location>
</feature>
<gene>
    <name evidence="3" type="ORF">EV702DRAFT_492050</name>
</gene>
<dbReference type="Proteomes" id="UP000714275">
    <property type="component" value="Unassembled WGS sequence"/>
</dbReference>
<feature type="transmembrane region" description="Helical" evidence="1">
    <location>
        <begin position="309"/>
        <end position="337"/>
    </location>
</feature>
<evidence type="ECO:0000313" key="4">
    <source>
        <dbReference type="Proteomes" id="UP000714275"/>
    </source>
</evidence>
<keyword evidence="1" id="KW-1133">Transmembrane helix</keyword>
<evidence type="ECO:0000313" key="3">
    <source>
        <dbReference type="EMBL" id="KAG1781895.1"/>
    </source>
</evidence>
<sequence>MPELDDPMAPAQGQPESSEILLRQILNVLKQSIIAKKPPPSDDWNGFWDVYDQEAEEFDKSFVEKYASDLDNGLIFAGLFSAVSTAFLGSMLPNLYPAPSDTTNALLMMIYYQLNNTAFPGQVLSLPSWDGPHWITIWTQTLLYASLSASLLAALGAVLGKQWLRDYRDNTRGPRESRRIRRQLKVDGLETWHFEAVLRAIPALLQLSLLLFGTGLGGYLWIQQRTVAAVVIGTTCFGAFFYIVASISSYLYVSCPFTTPASALVYHSLSAIQSFIVIYVTRPLNWLVHTSMIGIQLDKWRSGWRPIALLCMAILMCLIYTIPLSLLGILVGALYFLTPPNDQPFVDVSRSVLWLCQTSLDPDAVFTAAKRIPDVTFPTDGLGSWAAWGKLFRLVQDGLKRPAPSPSVLIYAKALTSLYFTAYTSKNRFSPIFSHVGIEDVATLRVDMHCSHDATSLCFVLTVLQQWFDVVSGSWFIRMPEGKDIINTLGPDINLDDLPDDTLEWFLHPLLHGLCGAPLPWYKGENHRRHLFLQPLAIYIIRRLLPIDRPRPLPSRKIIARCLHVMIAILDWQSIDLEEIKTTDNSDNIETIFPRVLALLLRPDITAAIQDDAIPTVQHPEVTRSGIFSRIPRFIFSKSPRSRTFSANEVSHFRAILEPLARLASETEFRRHFEDNGVETWSTGVFQATLPKNIEDASTPALCLHACCTMDDLFKSVVVHSPTIWGPCQANADASVLLDYLDQAYPRPPQPDLNSDTALHLPPRRWLDPEFHNNIATAYALLMLSADDAIFTPETTTAVVPRIIFAMEHTESALHRHVGLKIAHVIKEPLVNITGDVREQLLPALRSATFGNIQSDTITPGDTSPDRFVYLERDLHYLELLFALANSEYWLLQLRQDCCHHMQRCISIAQAIHTPFHGEEDYRELSLRLVLIFARIACADNCVWPEWDVWFVARPDSQALLVKQAWEYPRILGECPDVVPLLIAFTNKMLSSLRDVTEKDLSMLPKDTVIAALGGISKQVQMVVDARMNVNEMQNALEVLGRGVVNSRDELLRHFGAQ</sequence>
<feature type="transmembrane region" description="Helical" evidence="1">
    <location>
        <begin position="264"/>
        <end position="288"/>
    </location>
</feature>
<evidence type="ECO:0000259" key="2">
    <source>
        <dbReference type="Pfam" id="PF20153"/>
    </source>
</evidence>